<dbReference type="InterPro" id="IPR018303">
    <property type="entry name" value="ATPase_P-typ_P_site"/>
</dbReference>
<keyword evidence="26" id="KW-0378">Hydrolase</keyword>
<evidence type="ECO:0000256" key="17">
    <source>
        <dbReference type="ARBA" id="ARBA00023008"/>
    </source>
</evidence>
<dbReference type="RefSeq" id="WP_075067135.1">
    <property type="nucleotide sequence ID" value="NZ_LKAJ02000001.1"/>
</dbReference>
<feature type="transmembrane region" description="Helical" evidence="23">
    <location>
        <begin position="266"/>
        <end position="286"/>
    </location>
</feature>
<evidence type="ECO:0000256" key="4">
    <source>
        <dbReference type="ARBA" id="ARBA00015102"/>
    </source>
</evidence>
<evidence type="ECO:0000256" key="19">
    <source>
        <dbReference type="ARBA" id="ARBA00023136"/>
    </source>
</evidence>
<evidence type="ECO:0000256" key="12">
    <source>
        <dbReference type="ARBA" id="ARBA00022796"/>
    </source>
</evidence>
<gene>
    <name evidence="26" type="primary">copA_2</name>
    <name evidence="27" type="ORF">HT99x_009860</name>
    <name evidence="26" type="ORF">HT99x_02529</name>
</gene>
<dbReference type="InterPro" id="IPR059000">
    <property type="entry name" value="ATPase_P-type_domA"/>
</dbReference>
<accession>A0A0Q9YSJ3</accession>
<dbReference type="OrthoDB" id="9814270at2"/>
<keyword evidence="15" id="KW-1278">Translocase</keyword>
<evidence type="ECO:0000256" key="5">
    <source>
        <dbReference type="ARBA" id="ARBA00022448"/>
    </source>
</evidence>
<dbReference type="PROSITE" id="PS00154">
    <property type="entry name" value="ATPASE_E1_E2"/>
    <property type="match status" value="1"/>
</dbReference>
<evidence type="ECO:0000256" key="15">
    <source>
        <dbReference type="ARBA" id="ARBA00022967"/>
    </source>
</evidence>
<evidence type="ECO:0000313" key="26">
    <source>
        <dbReference type="EMBL" id="KRG20426.1"/>
    </source>
</evidence>
<keyword evidence="9 23" id="KW-0479">Metal-binding</keyword>
<keyword evidence="13 23" id="KW-0067">ATP-binding</keyword>
<feature type="transmembrane region" description="Helical" evidence="23">
    <location>
        <begin position="199"/>
        <end position="217"/>
    </location>
</feature>
<evidence type="ECO:0000313" key="28">
    <source>
        <dbReference type="Proteomes" id="UP000051497"/>
    </source>
</evidence>
<dbReference type="Gene3D" id="3.40.50.1000">
    <property type="entry name" value="HAD superfamily/HAD-like"/>
    <property type="match status" value="1"/>
</dbReference>
<dbReference type="InterPro" id="IPR006121">
    <property type="entry name" value="HMA_dom"/>
</dbReference>
<dbReference type="InterPro" id="IPR023299">
    <property type="entry name" value="ATPase_P-typ_cyto_dom_N"/>
</dbReference>
<dbReference type="PROSITE" id="PS50846">
    <property type="entry name" value="HMA_2"/>
    <property type="match status" value="1"/>
</dbReference>
<evidence type="ECO:0000256" key="23">
    <source>
        <dbReference type="RuleBase" id="RU362081"/>
    </source>
</evidence>
<dbReference type="InterPro" id="IPR023298">
    <property type="entry name" value="ATPase_P-typ_TM_dom_sf"/>
</dbReference>
<dbReference type="InterPro" id="IPR017969">
    <property type="entry name" value="Heavy-metal-associated_CS"/>
</dbReference>
<keyword evidence="14" id="KW-0460">Magnesium</keyword>
<evidence type="ECO:0000313" key="27">
    <source>
        <dbReference type="EMBL" id="MCS5711734.1"/>
    </source>
</evidence>
<dbReference type="Gene3D" id="2.70.150.10">
    <property type="entry name" value="Calcium-transporting ATPase, cytoplasmic transduction domain A"/>
    <property type="match status" value="1"/>
</dbReference>
<keyword evidence="10" id="KW-0677">Repeat</keyword>
<comment type="similarity">
    <text evidence="2 23">Belongs to the cation transport ATPase (P-type) (TC 3.A.3) family. Type IB subfamily.</text>
</comment>
<dbReference type="GO" id="GO:0055070">
    <property type="term" value="P:copper ion homeostasis"/>
    <property type="evidence" value="ECO:0007669"/>
    <property type="project" value="TreeGrafter"/>
</dbReference>
<dbReference type="InterPro" id="IPR023214">
    <property type="entry name" value="HAD_sf"/>
</dbReference>
<evidence type="ECO:0000256" key="3">
    <source>
        <dbReference type="ARBA" id="ARBA00012517"/>
    </source>
</evidence>
<sequence>MSNVTYYFEIAGMTCTGCSDSIKNVLELEKFVRTVDINLAMHRARVTVEEGTDPKTVVKAINDAGFEAKWLTFRNEKTFYFAIKGLKEAKDAAQISDALNAKGTYVKSCEVNYSTNTAIITTFVSNEPAKEEALSRQIKTDIQAAIPNHNLSVLAIDPPKSEFDRSDSPKSFYQKALINAAVGLPWILLASFIPPPVTLLGQFIGLLIGGVTLGVMWKTGKEFYADAWHEFVKKRSSNMNTLIALGTGSAWIYSMILILLPGFFPIAALQYQFLAVNMILFIVNFGKGLRAQAQARSKDQSQNLAQVSTKLQPQYVKRCRFEPGQELNFDNPMPIEEIHFHDINEGDIIQVERNQRFPVEGIILNNIETFVNQETLTGESKGCNKKQGDEVFSGSLNRKNTVYIRATCKGREGHLSRVLEDVAKSATTKPSISKLVDRLAVIFVPTIVSISALTALGWYILGPVPQIAFMVKSAMSVLLCACPCALGLATPFSISSCIYKLLNKGILVHNASAIEEAAKTDTVVFDKTGTLTTPVIASYYIEENKSTLNRRSILQYVASLERNFDHPIAKAFERANVNLKSIQPVYDSRNIRKDEQGVSGTVNNKEVLVGNLTHLESRNIKVSTKFKNQESQFAKEGMTSIYVSIDKKCVAVYGLKHDIRDDAKKAIEDLQKMNIDVFMLTGDEKKPALAVANKLGIRKVYANHNSDMKKKFIIDLKRKGRVVAMVGDGFNDLKPIDEADIGIALGPWTNASATADIALQNLNVATLIIIAKETMRNIRQNLLWTGFYNLFGIIAASGLLYPFFGFILNPVLASMLMAVSSIWVVLNSSRLAFNIDEATAIHEGKIAGPKTRFQKLIHLLSLKSLFQTIHMLFFFDKNANSNGNNKSNPSTQSENTPAPVCPPSPIRGQPVIFSKRIRSPATVVTIDDSDSDIEIKLEPGLKSPKAVPVRRPLSRRLNF</sequence>
<dbReference type="PATRIC" id="fig|1590043.3.peg.2571"/>
<dbReference type="GO" id="GO:0005886">
    <property type="term" value="C:plasma membrane"/>
    <property type="evidence" value="ECO:0007669"/>
    <property type="project" value="UniProtKB-SubCell"/>
</dbReference>
<dbReference type="STRING" id="295108.HT99x_02529"/>
<evidence type="ECO:0000256" key="9">
    <source>
        <dbReference type="ARBA" id="ARBA00022723"/>
    </source>
</evidence>
<feature type="transmembrane region" description="Helical" evidence="23">
    <location>
        <begin position="782"/>
        <end position="801"/>
    </location>
</feature>
<reference evidence="27" key="3">
    <citation type="submission" date="2021-06" db="EMBL/GenBank/DDBJ databases">
        <title>Genomic Description and Analysis of Intracellular Bacteria, Candidatus Berkiella cookevillensis and Candidatus Berkiella aquae.</title>
        <authorList>
            <person name="Kidane D.T."/>
            <person name="Mehari Y.T."/>
            <person name="Rice F.C."/>
            <person name="Arivett B.A."/>
            <person name="Farone A.L."/>
            <person name="Berk S.G."/>
            <person name="Farone M.B."/>
        </authorList>
    </citation>
    <scope>NUCLEOTIDE SEQUENCE</scope>
    <source>
        <strain evidence="27">HT99</strain>
    </source>
</reference>
<dbReference type="InterPro" id="IPR036412">
    <property type="entry name" value="HAD-like_sf"/>
</dbReference>
<dbReference type="EMBL" id="LKAJ02000001">
    <property type="protein sequence ID" value="MCS5711734.1"/>
    <property type="molecule type" value="Genomic_DNA"/>
</dbReference>
<dbReference type="Gene3D" id="3.30.70.100">
    <property type="match status" value="1"/>
</dbReference>
<dbReference type="Proteomes" id="UP000051497">
    <property type="component" value="Unassembled WGS sequence"/>
</dbReference>
<dbReference type="SUPFAM" id="SSF55008">
    <property type="entry name" value="HMA, heavy metal-associated domain"/>
    <property type="match status" value="1"/>
</dbReference>
<keyword evidence="11 23" id="KW-0547">Nucleotide-binding</keyword>
<dbReference type="CDD" id="cd00371">
    <property type="entry name" value="HMA"/>
    <property type="match status" value="1"/>
</dbReference>
<dbReference type="GO" id="GO:0043682">
    <property type="term" value="F:P-type divalent copper transporter activity"/>
    <property type="evidence" value="ECO:0007669"/>
    <property type="project" value="TreeGrafter"/>
</dbReference>
<comment type="catalytic activity">
    <reaction evidence="22">
        <text>Cu(+)(in) + ATP + H2O = Cu(+)(out) + ADP + phosphate + H(+)</text>
        <dbReference type="Rhea" id="RHEA:25792"/>
        <dbReference type="ChEBI" id="CHEBI:15377"/>
        <dbReference type="ChEBI" id="CHEBI:15378"/>
        <dbReference type="ChEBI" id="CHEBI:30616"/>
        <dbReference type="ChEBI" id="CHEBI:43474"/>
        <dbReference type="ChEBI" id="CHEBI:49552"/>
        <dbReference type="ChEBI" id="CHEBI:456216"/>
        <dbReference type="EC" id="7.2.2.8"/>
    </reaction>
</comment>
<evidence type="ECO:0000256" key="20">
    <source>
        <dbReference type="ARBA" id="ARBA00029719"/>
    </source>
</evidence>
<keyword evidence="28" id="KW-1185">Reference proteome</keyword>
<organism evidence="26">
    <name type="scientific">Candidatus Berkiella aquae</name>
    <dbReference type="NCBI Taxonomy" id="295108"/>
    <lineage>
        <taxon>Bacteria</taxon>
        <taxon>Pseudomonadati</taxon>
        <taxon>Pseudomonadota</taxon>
        <taxon>Gammaproteobacteria</taxon>
        <taxon>Candidatus Berkiellales</taxon>
        <taxon>Candidatus Berkiellaceae</taxon>
        <taxon>Candidatus Berkiella</taxon>
    </lineage>
</organism>
<dbReference type="SUPFAM" id="SSF56784">
    <property type="entry name" value="HAD-like"/>
    <property type="match status" value="1"/>
</dbReference>
<dbReference type="PRINTS" id="PR00119">
    <property type="entry name" value="CATATPASE"/>
</dbReference>
<keyword evidence="6 23" id="KW-1003">Cell membrane</keyword>
<dbReference type="SFLD" id="SFLDF00027">
    <property type="entry name" value="p-type_atpase"/>
    <property type="match status" value="1"/>
</dbReference>
<dbReference type="SUPFAM" id="SSF81665">
    <property type="entry name" value="Calcium ATPase, transmembrane domain M"/>
    <property type="match status" value="1"/>
</dbReference>
<evidence type="ECO:0000256" key="18">
    <source>
        <dbReference type="ARBA" id="ARBA00023065"/>
    </source>
</evidence>
<dbReference type="InterPro" id="IPR008250">
    <property type="entry name" value="ATPase_P-typ_transduc_dom_A_sf"/>
</dbReference>
<feature type="region of interest" description="Disordered" evidence="24">
    <location>
        <begin position="883"/>
        <end position="905"/>
    </location>
</feature>
<keyword evidence="12" id="KW-0187">Copper transport</keyword>
<feature type="transmembrane region" description="Helical" evidence="23">
    <location>
        <begin position="176"/>
        <end position="193"/>
    </location>
</feature>
<dbReference type="NCBIfam" id="TIGR01494">
    <property type="entry name" value="ATPase_P-type"/>
    <property type="match status" value="1"/>
</dbReference>
<evidence type="ECO:0000256" key="24">
    <source>
        <dbReference type="SAM" id="MobiDB-lite"/>
    </source>
</evidence>
<dbReference type="Pfam" id="PF00702">
    <property type="entry name" value="Hydrolase"/>
    <property type="match status" value="1"/>
</dbReference>
<dbReference type="SFLD" id="SFLDS00003">
    <property type="entry name" value="Haloacid_Dehalogenase"/>
    <property type="match status" value="1"/>
</dbReference>
<name>A0A0Q9YSJ3_9GAMM</name>
<reference evidence="27" key="2">
    <citation type="journal article" date="2016" name="Genome Announc.">
        <title>Draft Genome Sequences of Two Novel Amoeba-Resistant Intranuclear Bacteria, 'Candidatus Berkiella cookevillensis' and 'Candidatus Berkiella aquae'.</title>
        <authorList>
            <person name="Mehari Y.T."/>
            <person name="Arivett B.A."/>
            <person name="Farone A.L."/>
            <person name="Gunderson J.H."/>
            <person name="Farone M.B."/>
        </authorList>
    </citation>
    <scope>NUCLEOTIDE SEQUENCE</scope>
    <source>
        <strain evidence="27">HT99</strain>
    </source>
</reference>
<keyword evidence="18" id="KW-0406">Ion transport</keyword>
<dbReference type="PROSITE" id="PS01047">
    <property type="entry name" value="HMA_1"/>
    <property type="match status" value="1"/>
</dbReference>
<dbReference type="PANTHER" id="PTHR43520:SF6">
    <property type="entry name" value="COPPER-EXPORTING P-TYPE ATPASE"/>
    <property type="match status" value="1"/>
</dbReference>
<dbReference type="NCBIfam" id="TIGR01525">
    <property type="entry name" value="ATPase-IB_hvy"/>
    <property type="match status" value="1"/>
</dbReference>
<dbReference type="Pfam" id="PF00122">
    <property type="entry name" value="E1-E2_ATPase"/>
    <property type="match status" value="1"/>
</dbReference>
<dbReference type="InterPro" id="IPR036163">
    <property type="entry name" value="HMA_dom_sf"/>
</dbReference>
<evidence type="ECO:0000256" key="21">
    <source>
        <dbReference type="ARBA" id="ARBA00033239"/>
    </source>
</evidence>
<evidence type="ECO:0000256" key="2">
    <source>
        <dbReference type="ARBA" id="ARBA00006024"/>
    </source>
</evidence>
<reference evidence="26" key="1">
    <citation type="submission" date="2015-09" db="EMBL/GenBank/DDBJ databases">
        <title>Draft Genome Sequences of Two Novel Amoeba-resistant Intranuclear Bacteria, Candidatus Berkiella cookevillensis and Candidatus Berkiella aquae.</title>
        <authorList>
            <person name="Mehari Y.T."/>
            <person name="Arivett B.A."/>
            <person name="Farone A.L."/>
            <person name="Gunderson J.H."/>
            <person name="Farone M.B."/>
        </authorList>
    </citation>
    <scope>NUCLEOTIDE SEQUENCE [LARGE SCALE GENOMIC DNA]</scope>
    <source>
        <strain evidence="26">HT99</strain>
    </source>
</reference>
<dbReference type="GO" id="GO:0005507">
    <property type="term" value="F:copper ion binding"/>
    <property type="evidence" value="ECO:0007669"/>
    <property type="project" value="TreeGrafter"/>
</dbReference>
<proteinExistence type="inferred from homology"/>
<dbReference type="Gene3D" id="3.40.1110.10">
    <property type="entry name" value="Calcium-transporting ATPase, cytoplasmic domain N"/>
    <property type="match status" value="1"/>
</dbReference>
<evidence type="ECO:0000259" key="25">
    <source>
        <dbReference type="PROSITE" id="PS50846"/>
    </source>
</evidence>
<evidence type="ECO:0000256" key="13">
    <source>
        <dbReference type="ARBA" id="ARBA00022840"/>
    </source>
</evidence>
<dbReference type="SFLD" id="SFLDG00002">
    <property type="entry name" value="C1.7:_P-type_atpase_like"/>
    <property type="match status" value="1"/>
</dbReference>
<evidence type="ECO:0000256" key="6">
    <source>
        <dbReference type="ARBA" id="ARBA00022475"/>
    </source>
</evidence>
<feature type="domain" description="HMA" evidence="25">
    <location>
        <begin position="4"/>
        <end position="69"/>
    </location>
</feature>
<evidence type="ECO:0000256" key="14">
    <source>
        <dbReference type="ARBA" id="ARBA00022842"/>
    </source>
</evidence>
<feature type="transmembrane region" description="Helical" evidence="23">
    <location>
        <begin position="473"/>
        <end position="494"/>
    </location>
</feature>
<evidence type="ECO:0000256" key="8">
    <source>
        <dbReference type="ARBA" id="ARBA00022692"/>
    </source>
</evidence>
<dbReference type="Pfam" id="PF00403">
    <property type="entry name" value="HMA"/>
    <property type="match status" value="1"/>
</dbReference>
<evidence type="ECO:0000256" key="7">
    <source>
        <dbReference type="ARBA" id="ARBA00022553"/>
    </source>
</evidence>
<keyword evidence="5" id="KW-0813">Transport</keyword>
<evidence type="ECO:0000256" key="11">
    <source>
        <dbReference type="ARBA" id="ARBA00022741"/>
    </source>
</evidence>
<dbReference type="InterPro" id="IPR001757">
    <property type="entry name" value="P_typ_ATPase"/>
</dbReference>
<evidence type="ECO:0000256" key="22">
    <source>
        <dbReference type="ARBA" id="ARBA00049289"/>
    </source>
</evidence>
<dbReference type="AlphaFoldDB" id="A0A0Q9YSJ3"/>
<feature type="transmembrane region" description="Helical" evidence="23">
    <location>
        <begin position="807"/>
        <end position="826"/>
    </location>
</feature>
<dbReference type="GO" id="GO:0005524">
    <property type="term" value="F:ATP binding"/>
    <property type="evidence" value="ECO:0007669"/>
    <property type="project" value="UniProtKB-UniRule"/>
</dbReference>
<dbReference type="GO" id="GO:0016887">
    <property type="term" value="F:ATP hydrolysis activity"/>
    <property type="evidence" value="ECO:0007669"/>
    <property type="project" value="InterPro"/>
</dbReference>
<keyword evidence="19 23" id="KW-0472">Membrane</keyword>
<keyword evidence="17" id="KW-0186">Copper</keyword>
<keyword evidence="8 23" id="KW-0812">Transmembrane</keyword>
<evidence type="ECO:0000256" key="16">
    <source>
        <dbReference type="ARBA" id="ARBA00022989"/>
    </source>
</evidence>
<dbReference type="EC" id="7.2.2.8" evidence="3"/>
<evidence type="ECO:0000256" key="1">
    <source>
        <dbReference type="ARBA" id="ARBA00004651"/>
    </source>
</evidence>
<keyword evidence="16 23" id="KW-1133">Transmembrane helix</keyword>
<feature type="transmembrane region" description="Helical" evidence="23">
    <location>
        <begin position="238"/>
        <end position="260"/>
    </location>
</feature>
<dbReference type="GO" id="GO:0140581">
    <property type="term" value="F:P-type monovalent copper transporter activity"/>
    <property type="evidence" value="ECO:0007669"/>
    <property type="project" value="UniProtKB-EC"/>
</dbReference>
<comment type="subcellular location">
    <subcellularLocation>
        <location evidence="1">Cell membrane</location>
        <topology evidence="1">Multi-pass membrane protein</topology>
    </subcellularLocation>
</comment>
<keyword evidence="7" id="KW-0597">Phosphoprotein</keyword>
<dbReference type="SUPFAM" id="SSF81653">
    <property type="entry name" value="Calcium ATPase, transduction domain A"/>
    <property type="match status" value="1"/>
</dbReference>
<dbReference type="EMBL" id="LKAJ01000012">
    <property type="protein sequence ID" value="KRG20426.1"/>
    <property type="molecule type" value="Genomic_DNA"/>
</dbReference>
<protein>
    <recommendedName>
        <fullName evidence="4">Copper-exporting P-type ATPase</fullName>
        <ecNumber evidence="3">7.2.2.8</ecNumber>
    </recommendedName>
    <alternativeName>
        <fullName evidence="20">Copper-exporting P-type ATPase A</fullName>
    </alternativeName>
    <alternativeName>
        <fullName evidence="21">Cu(+)-exporting ATPase</fullName>
    </alternativeName>
</protein>
<dbReference type="PANTHER" id="PTHR43520">
    <property type="entry name" value="ATP7, ISOFORM B"/>
    <property type="match status" value="1"/>
</dbReference>
<feature type="transmembrane region" description="Helical" evidence="23">
    <location>
        <begin position="439"/>
        <end position="461"/>
    </location>
</feature>
<comment type="caution">
    <text evidence="26">The sequence shown here is derived from an EMBL/GenBank/DDBJ whole genome shotgun (WGS) entry which is preliminary data.</text>
</comment>
<evidence type="ECO:0000256" key="10">
    <source>
        <dbReference type="ARBA" id="ARBA00022737"/>
    </source>
</evidence>
<dbReference type="InterPro" id="IPR027256">
    <property type="entry name" value="P-typ_ATPase_IB"/>
</dbReference>
<dbReference type="InterPro" id="IPR044492">
    <property type="entry name" value="P_typ_ATPase_HD_dom"/>
</dbReference>